<accession>A0A2J8A6L8</accession>
<gene>
    <name evidence="6" type="ORF">TSOC_005261</name>
</gene>
<dbReference type="GO" id="GO:0016301">
    <property type="term" value="F:kinase activity"/>
    <property type="evidence" value="ECO:0007669"/>
    <property type="project" value="UniProtKB-KW"/>
</dbReference>
<proteinExistence type="inferred from homology"/>
<keyword evidence="4" id="KW-0732">Signal</keyword>
<dbReference type="Gene3D" id="3.40.1190.20">
    <property type="match status" value="1"/>
</dbReference>
<evidence type="ECO:0000256" key="2">
    <source>
        <dbReference type="ARBA" id="ARBA00022679"/>
    </source>
</evidence>
<evidence type="ECO:0000256" key="4">
    <source>
        <dbReference type="SAM" id="SignalP"/>
    </source>
</evidence>
<keyword evidence="7" id="KW-1185">Reference proteome</keyword>
<evidence type="ECO:0000313" key="7">
    <source>
        <dbReference type="Proteomes" id="UP000236333"/>
    </source>
</evidence>
<dbReference type="PANTHER" id="PTHR43320">
    <property type="entry name" value="SUGAR KINASE"/>
    <property type="match status" value="1"/>
</dbReference>
<keyword evidence="3" id="KW-0418">Kinase</keyword>
<dbReference type="InterPro" id="IPR052700">
    <property type="entry name" value="Carb_kinase_PfkB-like"/>
</dbReference>
<dbReference type="EMBL" id="PGGS01000141">
    <property type="protein sequence ID" value="PNH08176.1"/>
    <property type="molecule type" value="Genomic_DNA"/>
</dbReference>
<dbReference type="Proteomes" id="UP000236333">
    <property type="component" value="Unassembled WGS sequence"/>
</dbReference>
<feature type="signal peptide" evidence="4">
    <location>
        <begin position="1"/>
        <end position="17"/>
    </location>
</feature>
<dbReference type="AlphaFoldDB" id="A0A2J8A6L8"/>
<reference evidence="6 7" key="1">
    <citation type="journal article" date="2017" name="Mol. Biol. Evol.">
        <title>The 4-celled Tetrabaena socialis nuclear genome reveals the essential components for genetic control of cell number at the origin of multicellularity in the volvocine lineage.</title>
        <authorList>
            <person name="Featherston J."/>
            <person name="Arakaki Y."/>
            <person name="Hanschen E.R."/>
            <person name="Ferris P.J."/>
            <person name="Michod R.E."/>
            <person name="Olson B.J.S.C."/>
            <person name="Nozaki H."/>
            <person name="Durand P.M."/>
        </authorList>
    </citation>
    <scope>NUCLEOTIDE SEQUENCE [LARGE SCALE GENOMIC DNA]</scope>
    <source>
        <strain evidence="6 7">NIES-571</strain>
    </source>
</reference>
<dbReference type="OrthoDB" id="415590at2759"/>
<dbReference type="InterPro" id="IPR002173">
    <property type="entry name" value="Carboh/pur_kinase_PfkB_CS"/>
</dbReference>
<comment type="similarity">
    <text evidence="1">Belongs to the carbohydrate kinase PfkB family.</text>
</comment>
<organism evidence="6 7">
    <name type="scientific">Tetrabaena socialis</name>
    <dbReference type="NCBI Taxonomy" id="47790"/>
    <lineage>
        <taxon>Eukaryota</taxon>
        <taxon>Viridiplantae</taxon>
        <taxon>Chlorophyta</taxon>
        <taxon>core chlorophytes</taxon>
        <taxon>Chlorophyceae</taxon>
        <taxon>CS clade</taxon>
        <taxon>Chlamydomonadales</taxon>
        <taxon>Tetrabaenaceae</taxon>
        <taxon>Tetrabaena</taxon>
    </lineage>
</organism>
<evidence type="ECO:0000259" key="5">
    <source>
        <dbReference type="Pfam" id="PF00294"/>
    </source>
</evidence>
<feature type="chain" id="PRO_5014370238" evidence="4">
    <location>
        <begin position="18"/>
        <end position="318"/>
    </location>
</feature>
<evidence type="ECO:0000256" key="1">
    <source>
        <dbReference type="ARBA" id="ARBA00010688"/>
    </source>
</evidence>
<feature type="domain" description="Carbohydrate kinase PfkB" evidence="5">
    <location>
        <begin position="83"/>
        <end position="254"/>
    </location>
</feature>
<dbReference type="InterPro" id="IPR029056">
    <property type="entry name" value="Ribokinase-like"/>
</dbReference>
<comment type="caution">
    <text evidence="6">The sequence shown here is derived from an EMBL/GenBank/DDBJ whole genome shotgun (WGS) entry which is preliminary data.</text>
</comment>
<dbReference type="SUPFAM" id="SSF53613">
    <property type="entry name" value="Ribokinase-like"/>
    <property type="match status" value="1"/>
</dbReference>
<evidence type="ECO:0000256" key="3">
    <source>
        <dbReference type="ARBA" id="ARBA00022777"/>
    </source>
</evidence>
<dbReference type="InterPro" id="IPR011611">
    <property type="entry name" value="PfkB_dom"/>
</dbReference>
<dbReference type="PROSITE" id="PS00584">
    <property type="entry name" value="PFKB_KINASES_2"/>
    <property type="match status" value="1"/>
</dbReference>
<name>A0A2J8A6L8_9CHLO</name>
<dbReference type="Pfam" id="PF00294">
    <property type="entry name" value="PfkB"/>
    <property type="match status" value="1"/>
</dbReference>
<protein>
    <submittedName>
        <fullName evidence="6">Putative diflavin flavoprotein A 6</fullName>
    </submittedName>
</protein>
<sequence>MLLSLFFFVVPTGSGRGAMARERVVLTPTPRWPDLLVVHDPANRILFSSKLFAAHVATEQAGDLDEGGWEVFGDDWRYYFECMLSPSARQLAREMMSAARAAGATVSIDLASFELVRNCKEALLGLLQEGLVDLIFANEEEALTLCSELGLAGPDASAEEAVEAAQRFLLSGSGGRARVAVTSLGSRGCVARGADGGAGAAPACRVSVVDTIGAGDFFTAGFLTAYLRGGSLQQCCAAGCAAGCEAVQARGAELPPAAFARLNASLGDILATAPLRADADAVAGGAGALAAAMNGSGHEPGSGAVMAGPVAMPVGVLV</sequence>
<evidence type="ECO:0000313" key="6">
    <source>
        <dbReference type="EMBL" id="PNH08176.1"/>
    </source>
</evidence>
<keyword evidence="2" id="KW-0808">Transferase</keyword>
<dbReference type="PANTHER" id="PTHR43320:SF1">
    <property type="entry name" value="OS01G0105900 PROTEIN"/>
    <property type="match status" value="1"/>
</dbReference>